<evidence type="ECO:0000259" key="5">
    <source>
        <dbReference type="PROSITE" id="PS50089"/>
    </source>
</evidence>
<organism evidence="6 7">
    <name type="scientific">Eptatretus burgeri</name>
    <name type="common">Inshore hagfish</name>
    <dbReference type="NCBI Taxonomy" id="7764"/>
    <lineage>
        <taxon>Eukaryota</taxon>
        <taxon>Metazoa</taxon>
        <taxon>Chordata</taxon>
        <taxon>Craniata</taxon>
        <taxon>Vertebrata</taxon>
        <taxon>Cyclostomata</taxon>
        <taxon>Myxini</taxon>
        <taxon>Myxiniformes</taxon>
        <taxon>Myxinidae</taxon>
        <taxon>Eptatretinae</taxon>
        <taxon>Eptatretus</taxon>
    </lineage>
</organism>
<name>A0A8C4Q326_EPTBU</name>
<keyword evidence="2 4" id="KW-0863">Zinc-finger</keyword>
<evidence type="ECO:0000256" key="1">
    <source>
        <dbReference type="ARBA" id="ARBA00022723"/>
    </source>
</evidence>
<proteinExistence type="predicted"/>
<evidence type="ECO:0000256" key="3">
    <source>
        <dbReference type="ARBA" id="ARBA00022833"/>
    </source>
</evidence>
<evidence type="ECO:0000313" key="7">
    <source>
        <dbReference type="Proteomes" id="UP000694388"/>
    </source>
</evidence>
<dbReference type="PANTHER" id="PTHR15710">
    <property type="entry name" value="E3 UBIQUITIN-PROTEIN LIGASE PRAJA"/>
    <property type="match status" value="1"/>
</dbReference>
<dbReference type="PANTHER" id="PTHR15710:SF243">
    <property type="entry name" value="E3 UBIQUITIN-PROTEIN LIGASE PRAJA-2 ISOFORM X1"/>
    <property type="match status" value="1"/>
</dbReference>
<accession>A0A8C4Q326</accession>
<keyword evidence="7" id="KW-1185">Reference proteome</keyword>
<dbReference type="GO" id="GO:0016567">
    <property type="term" value="P:protein ubiquitination"/>
    <property type="evidence" value="ECO:0007669"/>
    <property type="project" value="TreeGrafter"/>
</dbReference>
<keyword evidence="1" id="KW-0479">Metal-binding</keyword>
<dbReference type="AlphaFoldDB" id="A0A8C4Q326"/>
<dbReference type="GO" id="GO:0061630">
    <property type="term" value="F:ubiquitin protein ligase activity"/>
    <property type="evidence" value="ECO:0007669"/>
    <property type="project" value="TreeGrafter"/>
</dbReference>
<dbReference type="GO" id="GO:0008270">
    <property type="term" value="F:zinc ion binding"/>
    <property type="evidence" value="ECO:0007669"/>
    <property type="project" value="UniProtKB-KW"/>
</dbReference>
<dbReference type="SUPFAM" id="SSF57850">
    <property type="entry name" value="RING/U-box"/>
    <property type="match status" value="1"/>
</dbReference>
<dbReference type="InterPro" id="IPR001841">
    <property type="entry name" value="Znf_RING"/>
</dbReference>
<reference evidence="6" key="2">
    <citation type="submission" date="2025-09" db="UniProtKB">
        <authorList>
            <consortium name="Ensembl"/>
        </authorList>
    </citation>
    <scope>IDENTIFICATION</scope>
</reference>
<feature type="domain" description="RING-type" evidence="5">
    <location>
        <begin position="96"/>
        <end position="138"/>
    </location>
</feature>
<evidence type="ECO:0000256" key="2">
    <source>
        <dbReference type="ARBA" id="ARBA00022771"/>
    </source>
</evidence>
<evidence type="ECO:0000256" key="4">
    <source>
        <dbReference type="PROSITE-ProRule" id="PRU00175"/>
    </source>
</evidence>
<protein>
    <recommendedName>
        <fullName evidence="5">RING-type domain-containing protein</fullName>
    </recommendedName>
</protein>
<dbReference type="PROSITE" id="PS50089">
    <property type="entry name" value="ZF_RING_2"/>
    <property type="match status" value="1"/>
</dbReference>
<dbReference type="SMART" id="SM00184">
    <property type="entry name" value="RING"/>
    <property type="match status" value="1"/>
</dbReference>
<dbReference type="InterPro" id="IPR013083">
    <property type="entry name" value="Znf_RING/FYVE/PHD"/>
</dbReference>
<reference evidence="6" key="1">
    <citation type="submission" date="2025-08" db="UniProtKB">
        <authorList>
            <consortium name="Ensembl"/>
        </authorList>
    </citation>
    <scope>IDENTIFICATION</scope>
</reference>
<dbReference type="GO" id="GO:0005737">
    <property type="term" value="C:cytoplasm"/>
    <property type="evidence" value="ECO:0007669"/>
    <property type="project" value="TreeGrafter"/>
</dbReference>
<evidence type="ECO:0000313" key="6">
    <source>
        <dbReference type="Ensembl" id="ENSEBUP00000009119.1"/>
    </source>
</evidence>
<sequence>MRIRGEWDLFGSFAHGNKEKFPRYEKKKVSMASYFDEHAQDEDEERWEEEESLIRLARLILRGLGLESAAAQLPPPASQAAILALRKRSEGKGGSCPVCLAAFADDGEDITVLPCNHSYHTACISTWLHKTCSCPVCRFELPTDDVEYEETKKEKEEHIFIIRVGSWDHWQLQLSSCVPSWDRWQLQLSSCLPLCTDFWKENGKGSTRVSACTIPCTDSLSRMMRINL</sequence>
<dbReference type="Gene3D" id="3.30.40.10">
    <property type="entry name" value="Zinc/RING finger domain, C3HC4 (zinc finger)"/>
    <property type="match status" value="1"/>
</dbReference>
<dbReference type="Ensembl" id="ENSEBUT00000009638.1">
    <property type="protein sequence ID" value="ENSEBUP00000009119.1"/>
    <property type="gene ID" value="ENSEBUG00000005880.1"/>
</dbReference>
<keyword evidence="3" id="KW-0862">Zinc</keyword>
<dbReference type="Pfam" id="PF13639">
    <property type="entry name" value="zf-RING_2"/>
    <property type="match status" value="1"/>
</dbReference>
<dbReference type="Proteomes" id="UP000694388">
    <property type="component" value="Unplaced"/>
</dbReference>